<dbReference type="InterPro" id="IPR036186">
    <property type="entry name" value="Serpin_sf"/>
</dbReference>
<reference evidence="9" key="1">
    <citation type="submission" date="2011-08" db="EMBL/GenBank/DDBJ databases">
        <authorList>
            <person name="Rombauts S."/>
        </authorList>
    </citation>
    <scope>NUCLEOTIDE SEQUENCE</scope>
    <source>
        <strain evidence="9">London</strain>
    </source>
</reference>
<keyword evidence="6" id="KW-0732">Signal</keyword>
<evidence type="ECO:0000256" key="3">
    <source>
        <dbReference type="ARBA" id="ARBA00022900"/>
    </source>
</evidence>
<dbReference type="InterPro" id="IPR023795">
    <property type="entry name" value="Serpin_CS"/>
</dbReference>
<dbReference type="HOGENOM" id="CLU_603171_0_0_1"/>
<dbReference type="GO" id="GO:0004867">
    <property type="term" value="F:serine-type endopeptidase inhibitor activity"/>
    <property type="evidence" value="ECO:0007669"/>
    <property type="project" value="UniProtKB-KW"/>
</dbReference>
<keyword evidence="4" id="KW-0325">Glycoprotein</keyword>
<dbReference type="Proteomes" id="UP000015104">
    <property type="component" value="Unassembled WGS sequence"/>
</dbReference>
<dbReference type="InterPro" id="IPR042185">
    <property type="entry name" value="Serpin_sf_2"/>
</dbReference>
<dbReference type="PROSITE" id="PS00284">
    <property type="entry name" value="SERPIN"/>
    <property type="match status" value="1"/>
</dbReference>
<dbReference type="InterPro" id="IPR042178">
    <property type="entry name" value="Serpin_sf_1"/>
</dbReference>
<keyword evidence="2" id="KW-0646">Protease inhibitor</keyword>
<dbReference type="AlphaFoldDB" id="T1JV43"/>
<sequence length="454" mass="49925">MFVMLFAMLVPVIHANSKIPGKPRDGIKLASSSPSSSSLSSDERVLLSQSHMQFTFDLMSSIVMTEAYNPNSKLLQSIVFSPLSIQSILMMVHLGVKGRTRAEIASALHLDTFLTSNGINNVNGSFIRTHQIFGESVNSLLDDDDIIKYFSMANQIFVNKDLTVNNNFKIALQRYHGASLRSVDFNSNGVVDKINDWVTKTTKGAIKKFLSSPISPATALVALNALSYKGDWLYKFDEQETQKNSLFQLTNGQNARVSMMVGKLPIAFGEINDGRLKASIIELPYKTQRLGLFMVLPLEDSPNGLFNLMRSLNSTTFTQLIASMKKSKKGDEVNVRIPKFDISSKPDLTTILRYSLGLRSVFSGGEADFTSMFETTPVSQSSSLPPISLSQFTHQAVMSINENGSIAGAASATLVERVGLFSGPYFEADRPFLFFLTDKQSGLILFAGIFAQPN</sequence>
<dbReference type="InterPro" id="IPR000215">
    <property type="entry name" value="Serpin_fam"/>
</dbReference>
<dbReference type="CDD" id="cd00172">
    <property type="entry name" value="serpin"/>
    <property type="match status" value="1"/>
</dbReference>
<evidence type="ECO:0000259" key="7">
    <source>
        <dbReference type="SMART" id="SM00093"/>
    </source>
</evidence>
<evidence type="ECO:0000256" key="4">
    <source>
        <dbReference type="ARBA" id="ARBA00023180"/>
    </source>
</evidence>
<dbReference type="Gene3D" id="2.30.39.10">
    <property type="entry name" value="Alpha-1-antitrypsin, domain 1"/>
    <property type="match status" value="1"/>
</dbReference>
<name>T1JV43_TETUR</name>
<evidence type="ECO:0000256" key="6">
    <source>
        <dbReference type="SAM" id="SignalP"/>
    </source>
</evidence>
<feature type="domain" description="Serpin" evidence="7">
    <location>
        <begin position="62"/>
        <end position="453"/>
    </location>
</feature>
<reference evidence="8" key="2">
    <citation type="submission" date="2015-06" db="UniProtKB">
        <authorList>
            <consortium name="EnsemblMetazoa"/>
        </authorList>
    </citation>
    <scope>IDENTIFICATION</scope>
</reference>
<evidence type="ECO:0000256" key="2">
    <source>
        <dbReference type="ARBA" id="ARBA00022690"/>
    </source>
</evidence>
<evidence type="ECO:0000256" key="5">
    <source>
        <dbReference type="RuleBase" id="RU000411"/>
    </source>
</evidence>
<feature type="chain" id="PRO_5012587774" description="Serpin domain-containing protein" evidence="6">
    <location>
        <begin position="16"/>
        <end position="454"/>
    </location>
</feature>
<accession>T1JV43</accession>
<dbReference type="SUPFAM" id="SSF56574">
    <property type="entry name" value="Serpins"/>
    <property type="match status" value="1"/>
</dbReference>
<proteinExistence type="inferred from homology"/>
<comment type="similarity">
    <text evidence="1 5">Belongs to the serpin family.</text>
</comment>
<organism evidence="8 9">
    <name type="scientific">Tetranychus urticae</name>
    <name type="common">Two-spotted spider mite</name>
    <dbReference type="NCBI Taxonomy" id="32264"/>
    <lineage>
        <taxon>Eukaryota</taxon>
        <taxon>Metazoa</taxon>
        <taxon>Ecdysozoa</taxon>
        <taxon>Arthropoda</taxon>
        <taxon>Chelicerata</taxon>
        <taxon>Arachnida</taxon>
        <taxon>Acari</taxon>
        <taxon>Acariformes</taxon>
        <taxon>Trombidiformes</taxon>
        <taxon>Prostigmata</taxon>
        <taxon>Eleutherengona</taxon>
        <taxon>Raphignathae</taxon>
        <taxon>Tetranychoidea</taxon>
        <taxon>Tetranychidae</taxon>
        <taxon>Tetranychus</taxon>
    </lineage>
</organism>
<keyword evidence="9" id="KW-1185">Reference proteome</keyword>
<evidence type="ECO:0000256" key="1">
    <source>
        <dbReference type="ARBA" id="ARBA00009500"/>
    </source>
</evidence>
<protein>
    <recommendedName>
        <fullName evidence="7">Serpin domain-containing protein</fullName>
    </recommendedName>
</protein>
<keyword evidence="3" id="KW-0722">Serine protease inhibitor</keyword>
<dbReference type="PANTHER" id="PTHR11461">
    <property type="entry name" value="SERINE PROTEASE INHIBITOR, SERPIN"/>
    <property type="match status" value="1"/>
</dbReference>
<dbReference type="Gene3D" id="3.30.497.10">
    <property type="entry name" value="Antithrombin, subunit I, domain 2"/>
    <property type="match status" value="1"/>
</dbReference>
<dbReference type="eggNOG" id="KOG2392">
    <property type="taxonomic scope" value="Eukaryota"/>
</dbReference>
<dbReference type="PANTHER" id="PTHR11461:SF211">
    <property type="entry name" value="GH10112P-RELATED"/>
    <property type="match status" value="1"/>
</dbReference>
<evidence type="ECO:0000313" key="9">
    <source>
        <dbReference type="Proteomes" id="UP000015104"/>
    </source>
</evidence>
<dbReference type="EMBL" id="CAEY01000791">
    <property type="status" value="NOT_ANNOTATED_CDS"/>
    <property type="molecule type" value="Genomic_DNA"/>
</dbReference>
<dbReference type="InterPro" id="IPR023796">
    <property type="entry name" value="Serpin_dom"/>
</dbReference>
<evidence type="ECO:0000313" key="8">
    <source>
        <dbReference type="EnsemblMetazoa" id="tetur02g03240.1"/>
    </source>
</evidence>
<feature type="signal peptide" evidence="6">
    <location>
        <begin position="1"/>
        <end position="15"/>
    </location>
</feature>
<dbReference type="Pfam" id="PF00079">
    <property type="entry name" value="Serpin"/>
    <property type="match status" value="1"/>
</dbReference>
<dbReference type="GO" id="GO:0005615">
    <property type="term" value="C:extracellular space"/>
    <property type="evidence" value="ECO:0007669"/>
    <property type="project" value="InterPro"/>
</dbReference>
<dbReference type="EnsemblMetazoa" id="tetur02g03240.1">
    <property type="protein sequence ID" value="tetur02g03240.1"/>
    <property type="gene ID" value="tetur02g03240"/>
</dbReference>
<dbReference type="SMART" id="SM00093">
    <property type="entry name" value="SERPIN"/>
    <property type="match status" value="1"/>
</dbReference>